<reference evidence="1 2" key="1">
    <citation type="submission" date="2019-02" db="EMBL/GenBank/DDBJ databases">
        <title>Haloarcula mannanilyticum sp. nov., a mannan degrading haloarchaeon isolated from commercial salt.</title>
        <authorList>
            <person name="Enomoto S."/>
            <person name="Shimane Y."/>
            <person name="Kamekura M."/>
            <person name="Ito T."/>
            <person name="Moriya O."/>
            <person name="Ihara K."/>
            <person name="Takahashi-Ando N."/>
            <person name="Fukushima Y."/>
            <person name="Yoshida Y."/>
            <person name="Usama R."/>
            <person name="Takai K."/>
            <person name="Minegishi H."/>
        </authorList>
    </citation>
    <scope>NUCLEOTIDE SEQUENCE [LARGE SCALE GENOMIC DNA]</scope>
    <source>
        <strain evidence="1 2">MD130-1</strain>
    </source>
</reference>
<name>A0A4C2ENB3_9EURY</name>
<accession>A0A4C2ENB3</accession>
<protein>
    <submittedName>
        <fullName evidence="1">Uncharacterized protein</fullName>
    </submittedName>
</protein>
<gene>
    <name evidence="1" type="ORF">Harman_40190</name>
</gene>
<evidence type="ECO:0000313" key="1">
    <source>
        <dbReference type="EMBL" id="GCF16084.1"/>
    </source>
</evidence>
<dbReference type="EMBL" id="BIXZ01000015">
    <property type="protein sequence ID" value="GCF16084.1"/>
    <property type="molecule type" value="Genomic_DNA"/>
</dbReference>
<dbReference type="Proteomes" id="UP000304382">
    <property type="component" value="Unassembled WGS sequence"/>
</dbReference>
<comment type="caution">
    <text evidence="1">The sequence shown here is derived from an EMBL/GenBank/DDBJ whole genome shotgun (WGS) entry which is preliminary data.</text>
</comment>
<sequence>MWVPILSAIAGAVFGQLIRYAFERYQNRRQAISEWHEDAITQISRGHGICESARDRSDLNYGSISNESAKTAQKLKELVNPYPKGLDDETAEQVRALYVVFRKLSALTEASEEKSTDDALNEIFEMGQQEYSQSDGLDMGDAINESTEHSPLMDRLLRKSNTDAQIFGSQFGKQIEEVQTLEEMIQQMAPQVADDQEMISQALESQLISDEWEDSLSLGVRIYLQIAASLSTEAINHISEINNMETVA</sequence>
<evidence type="ECO:0000313" key="2">
    <source>
        <dbReference type="Proteomes" id="UP000304382"/>
    </source>
</evidence>
<dbReference type="AlphaFoldDB" id="A0A4C2ENB3"/>
<organism evidence="1 2">
    <name type="scientific">Haloarcula mannanilytica</name>
    <dbReference type="NCBI Taxonomy" id="2509225"/>
    <lineage>
        <taxon>Archaea</taxon>
        <taxon>Methanobacteriati</taxon>
        <taxon>Methanobacteriota</taxon>
        <taxon>Stenosarchaea group</taxon>
        <taxon>Halobacteria</taxon>
        <taxon>Halobacteriales</taxon>
        <taxon>Haloarculaceae</taxon>
        <taxon>Haloarcula</taxon>
    </lineage>
</organism>
<keyword evidence="2" id="KW-1185">Reference proteome</keyword>
<proteinExistence type="predicted"/>